<comment type="similarity">
    <text evidence="1">Belongs to the bacterial solute-binding protein 3 family.</text>
</comment>
<dbReference type="PANTHER" id="PTHR30085:SF6">
    <property type="entry name" value="ABC TRANSPORTER GLUTAMINE-BINDING PROTEIN GLNH"/>
    <property type="match status" value="1"/>
</dbReference>
<dbReference type="Gene3D" id="3.40.190.10">
    <property type="entry name" value="Periplasmic binding protein-like II"/>
    <property type="match status" value="1"/>
</dbReference>
<accession>A0A382CWE9</accession>
<evidence type="ECO:0000313" key="4">
    <source>
        <dbReference type="EMBL" id="SVB30458.1"/>
    </source>
</evidence>
<dbReference type="EMBL" id="UINC01036458">
    <property type="protein sequence ID" value="SVB30458.1"/>
    <property type="molecule type" value="Genomic_DNA"/>
</dbReference>
<dbReference type="PROSITE" id="PS51257">
    <property type="entry name" value="PROKAR_LIPOPROTEIN"/>
    <property type="match status" value="1"/>
</dbReference>
<evidence type="ECO:0000256" key="1">
    <source>
        <dbReference type="ARBA" id="ARBA00010333"/>
    </source>
</evidence>
<evidence type="ECO:0008006" key="5">
    <source>
        <dbReference type="Google" id="ProtNLM"/>
    </source>
</evidence>
<evidence type="ECO:0000256" key="2">
    <source>
        <dbReference type="ARBA" id="ARBA00022448"/>
    </source>
</evidence>
<protein>
    <recommendedName>
        <fullName evidence="5">Solute-binding protein family 3/N-terminal domain-containing protein</fullName>
    </recommendedName>
</protein>
<dbReference type="PROSITE" id="PS01039">
    <property type="entry name" value="SBP_BACTERIAL_3"/>
    <property type="match status" value="1"/>
</dbReference>
<reference evidence="4" key="1">
    <citation type="submission" date="2018-05" db="EMBL/GenBank/DDBJ databases">
        <authorList>
            <person name="Lanie J.A."/>
            <person name="Ng W.-L."/>
            <person name="Kazmierczak K.M."/>
            <person name="Andrzejewski T.M."/>
            <person name="Davidsen T.M."/>
            <person name="Wayne K.J."/>
            <person name="Tettelin H."/>
            <person name="Glass J.I."/>
            <person name="Rusch D."/>
            <person name="Podicherti R."/>
            <person name="Tsui H.-C.T."/>
            <person name="Winkler M.E."/>
        </authorList>
    </citation>
    <scope>NUCLEOTIDE SEQUENCE</scope>
</reference>
<sequence length="92" mass="9880">MRKEVHMVFMGILVFMVALAACTKEVEVIEEVEVEKSTTSRLDVVKARGKVICASRNDVPGYGSLDAAGNNVGFDIDLCRAVAAAVFGYPKA</sequence>
<dbReference type="InterPro" id="IPR051455">
    <property type="entry name" value="Bact_solute-bind_prot3"/>
</dbReference>
<feature type="non-terminal residue" evidence="4">
    <location>
        <position position="92"/>
    </location>
</feature>
<organism evidence="4">
    <name type="scientific">marine metagenome</name>
    <dbReference type="NCBI Taxonomy" id="408172"/>
    <lineage>
        <taxon>unclassified sequences</taxon>
        <taxon>metagenomes</taxon>
        <taxon>ecological metagenomes</taxon>
    </lineage>
</organism>
<dbReference type="InterPro" id="IPR018313">
    <property type="entry name" value="SBP_3_CS"/>
</dbReference>
<dbReference type="GO" id="GO:0006865">
    <property type="term" value="P:amino acid transport"/>
    <property type="evidence" value="ECO:0007669"/>
    <property type="project" value="TreeGrafter"/>
</dbReference>
<proteinExistence type="inferred from homology"/>
<dbReference type="PANTHER" id="PTHR30085">
    <property type="entry name" value="AMINO ACID ABC TRANSPORTER PERMEASE"/>
    <property type="match status" value="1"/>
</dbReference>
<keyword evidence="2" id="KW-0813">Transport</keyword>
<name>A0A382CWE9_9ZZZZ</name>
<dbReference type="AlphaFoldDB" id="A0A382CWE9"/>
<gene>
    <name evidence="4" type="ORF">METZ01_LOCUS183312</name>
</gene>
<dbReference type="SUPFAM" id="SSF53850">
    <property type="entry name" value="Periplasmic binding protein-like II"/>
    <property type="match status" value="1"/>
</dbReference>
<evidence type="ECO:0000256" key="3">
    <source>
        <dbReference type="ARBA" id="ARBA00022729"/>
    </source>
</evidence>
<keyword evidence="3" id="KW-0732">Signal</keyword>